<dbReference type="GO" id="GO:0016567">
    <property type="term" value="P:protein ubiquitination"/>
    <property type="evidence" value="ECO:0007669"/>
    <property type="project" value="UniProtKB-UniPathway"/>
</dbReference>
<dbReference type="AlphaFoldDB" id="A0A8K0HDV1"/>
<dbReference type="GO" id="GO:0061630">
    <property type="term" value="F:ubiquitin protein ligase activity"/>
    <property type="evidence" value="ECO:0007669"/>
    <property type="project" value="UniProtKB-UniRule"/>
</dbReference>
<feature type="region of interest" description="Disordered" evidence="8">
    <location>
        <begin position="68"/>
        <end position="101"/>
    </location>
</feature>
<keyword evidence="6" id="KW-0862">Zinc</keyword>
<evidence type="ECO:0000256" key="1">
    <source>
        <dbReference type="ARBA" id="ARBA00000900"/>
    </source>
</evidence>
<evidence type="ECO:0000256" key="8">
    <source>
        <dbReference type="SAM" id="MobiDB-lite"/>
    </source>
</evidence>
<dbReference type="EC" id="2.3.2.27" evidence="6"/>
<reference evidence="10" key="1">
    <citation type="submission" date="2020-03" db="EMBL/GenBank/DDBJ databases">
        <title>A high-quality chromosome-level genome assembly of a woody plant with both climbing and erect habits, Rhamnella rubrinervis.</title>
        <authorList>
            <person name="Lu Z."/>
            <person name="Yang Y."/>
            <person name="Zhu X."/>
            <person name="Sun Y."/>
        </authorList>
    </citation>
    <scope>NUCLEOTIDE SEQUENCE</scope>
    <source>
        <strain evidence="10">BYM</strain>
        <tissue evidence="10">Leaf</tissue>
    </source>
</reference>
<feature type="region of interest" description="Disordered" evidence="8">
    <location>
        <begin position="405"/>
        <end position="437"/>
    </location>
</feature>
<comment type="function">
    <text evidence="6">E3 ubiquitin-protein ligase.</text>
</comment>
<feature type="compositionally biased region" description="Polar residues" evidence="8">
    <location>
        <begin position="68"/>
        <end position="78"/>
    </location>
</feature>
<evidence type="ECO:0000256" key="7">
    <source>
        <dbReference type="SAM" id="Coils"/>
    </source>
</evidence>
<dbReference type="GO" id="GO:0006511">
    <property type="term" value="P:ubiquitin-dependent protein catabolic process"/>
    <property type="evidence" value="ECO:0007669"/>
    <property type="project" value="UniProtKB-UniRule"/>
</dbReference>
<dbReference type="InterPro" id="IPR001841">
    <property type="entry name" value="Znf_RING"/>
</dbReference>
<keyword evidence="7" id="KW-0175">Coiled coil</keyword>
<organism evidence="10 11">
    <name type="scientific">Rhamnella rubrinervis</name>
    <dbReference type="NCBI Taxonomy" id="2594499"/>
    <lineage>
        <taxon>Eukaryota</taxon>
        <taxon>Viridiplantae</taxon>
        <taxon>Streptophyta</taxon>
        <taxon>Embryophyta</taxon>
        <taxon>Tracheophyta</taxon>
        <taxon>Spermatophyta</taxon>
        <taxon>Magnoliopsida</taxon>
        <taxon>eudicotyledons</taxon>
        <taxon>Gunneridae</taxon>
        <taxon>Pentapetalae</taxon>
        <taxon>rosids</taxon>
        <taxon>fabids</taxon>
        <taxon>Rosales</taxon>
        <taxon>Rhamnaceae</taxon>
        <taxon>rhamnoid group</taxon>
        <taxon>Rhamneae</taxon>
        <taxon>Rhamnella</taxon>
    </lineage>
</organism>
<evidence type="ECO:0000256" key="6">
    <source>
        <dbReference type="RuleBase" id="RU369090"/>
    </source>
</evidence>
<feature type="domain" description="RING-type" evidence="9">
    <location>
        <begin position="135"/>
        <end position="176"/>
    </location>
</feature>
<keyword evidence="4 6" id="KW-0833">Ubl conjugation pathway</keyword>
<keyword evidence="5 6" id="KW-0863">Zinc-finger</keyword>
<keyword evidence="6" id="KW-0256">Endoplasmic reticulum</keyword>
<dbReference type="PROSITE" id="PS50089">
    <property type="entry name" value="ZF_RING_2"/>
    <property type="match status" value="1"/>
</dbReference>
<dbReference type="Gene3D" id="3.30.40.10">
    <property type="entry name" value="Zinc/RING finger domain, C3HC4 (zinc finger)"/>
    <property type="match status" value="1"/>
</dbReference>
<comment type="domain">
    <text evidence="6">The RING-type zinc finger domain is responsible for E3 ligase activity.</text>
</comment>
<keyword evidence="3 6" id="KW-0808">Transferase</keyword>
<dbReference type="GO" id="GO:0008270">
    <property type="term" value="F:zinc ion binding"/>
    <property type="evidence" value="ECO:0007669"/>
    <property type="project" value="UniProtKB-KW"/>
</dbReference>
<dbReference type="SUPFAM" id="SSF57850">
    <property type="entry name" value="RING/U-box"/>
    <property type="match status" value="1"/>
</dbReference>
<name>A0A8K0HDV1_9ROSA</name>
<comment type="caution">
    <text evidence="10">The sequence shown here is derived from an EMBL/GenBank/DDBJ whole genome shotgun (WGS) entry which is preliminary data.</text>
</comment>
<evidence type="ECO:0000313" key="11">
    <source>
        <dbReference type="Proteomes" id="UP000796880"/>
    </source>
</evidence>
<dbReference type="GO" id="GO:0005789">
    <property type="term" value="C:endoplasmic reticulum membrane"/>
    <property type="evidence" value="ECO:0007669"/>
    <property type="project" value="UniProtKB-SubCell"/>
</dbReference>
<proteinExistence type="predicted"/>
<keyword evidence="11" id="KW-1185">Reference proteome</keyword>
<gene>
    <name evidence="10" type="ORF">FNV43_RR06062</name>
</gene>
<dbReference type="UniPathway" id="UPA00143"/>
<keyword evidence="6" id="KW-0479">Metal-binding</keyword>
<evidence type="ECO:0000256" key="3">
    <source>
        <dbReference type="ARBA" id="ARBA00022679"/>
    </source>
</evidence>
<dbReference type="InterPro" id="IPR045103">
    <property type="entry name" value="RNF5/RNF185-like"/>
</dbReference>
<dbReference type="OrthoDB" id="6270329at2759"/>
<sequence>MREDVMALDLNQEPADHPHEPFVGLELILNELETAHERIEERIRQIEAVALRATQRRRWHAIGNPEITNVTSGHAATDSQDEDLLHTRDTDNAAPEGNTASFKGRKRDYTLLIAKALEMDPSTKEESNRGSYFDCNICLYMARDPILTCCGHLFCWPCFYQLSYTDLNAKECPVCKGEVTDTSIIPIYGGGNGNYSRKSKASGLEVPPRPNARRIESMRQQLLSHGPSPSMIEERIVQLSNIIGAMGERTRALDSFIAQPAGERSSFVPSRYRTSRTLPPLETTSNRHFDFGQVSRLSLQGAAPFSSHSSALNSEMDSVERLVENQEAYSNNRHMRTDQQSLHVDSADTASYVAEFIQPEIQTSEVTGEISASMVVPPSLSFRTDIAPAVVGSENQTMNAEINSTVLPSSSRRRSGMPRVSGVSNEVPRETRRRRLR</sequence>
<dbReference type="Proteomes" id="UP000796880">
    <property type="component" value="Unassembled WGS sequence"/>
</dbReference>
<evidence type="ECO:0000256" key="4">
    <source>
        <dbReference type="ARBA" id="ARBA00022786"/>
    </source>
</evidence>
<feature type="coiled-coil region" evidence="7">
    <location>
        <begin position="22"/>
        <end position="56"/>
    </location>
</feature>
<dbReference type="EMBL" id="VOIH02000003">
    <property type="protein sequence ID" value="KAF3449983.1"/>
    <property type="molecule type" value="Genomic_DNA"/>
</dbReference>
<dbReference type="InterPro" id="IPR013083">
    <property type="entry name" value="Znf_RING/FYVE/PHD"/>
</dbReference>
<comment type="pathway">
    <text evidence="2 6">Protein modification; protein ubiquitination.</text>
</comment>
<comment type="subcellular location">
    <subcellularLocation>
        <location evidence="6">Endoplasmic reticulum membrane</location>
        <topology evidence="6">Single-pass type IV membrane protein</topology>
    </subcellularLocation>
</comment>
<dbReference type="SMART" id="SM00184">
    <property type="entry name" value="RING"/>
    <property type="match status" value="1"/>
</dbReference>
<evidence type="ECO:0000259" key="9">
    <source>
        <dbReference type="PROSITE" id="PS50089"/>
    </source>
</evidence>
<comment type="catalytic activity">
    <reaction evidence="1 6">
        <text>S-ubiquitinyl-[E2 ubiquitin-conjugating enzyme]-L-cysteine + [acceptor protein]-L-lysine = [E2 ubiquitin-conjugating enzyme]-L-cysteine + N(6)-ubiquitinyl-[acceptor protein]-L-lysine.</text>
        <dbReference type="EC" id="2.3.2.27"/>
    </reaction>
</comment>
<dbReference type="Pfam" id="PF14634">
    <property type="entry name" value="zf-RING_5"/>
    <property type="match status" value="1"/>
</dbReference>
<accession>A0A8K0HDV1</accession>
<dbReference type="PANTHER" id="PTHR12313">
    <property type="entry name" value="E3 UBIQUITIN-PROTEIN LIGASE RNF5-RELATED"/>
    <property type="match status" value="1"/>
</dbReference>
<evidence type="ECO:0000256" key="2">
    <source>
        <dbReference type="ARBA" id="ARBA00004906"/>
    </source>
</evidence>
<evidence type="ECO:0000256" key="5">
    <source>
        <dbReference type="PROSITE-ProRule" id="PRU00175"/>
    </source>
</evidence>
<protein>
    <recommendedName>
        <fullName evidence="6">E3 ubiquitin-protein ligase RMA</fullName>
        <ecNumber evidence="6">2.3.2.27</ecNumber>
    </recommendedName>
    <alternativeName>
        <fullName evidence="6">Protein RING membrane-anchor</fullName>
    </alternativeName>
    <alternativeName>
        <fullName evidence="6">RING-type E3 ubiquitin transferase RMA</fullName>
    </alternativeName>
</protein>
<evidence type="ECO:0000313" key="10">
    <source>
        <dbReference type="EMBL" id="KAF3449983.1"/>
    </source>
</evidence>